<accession>K1MSC1</accession>
<dbReference type="EMBL" id="AGZG01000053">
    <property type="protein sequence ID" value="EKB70421.1"/>
    <property type="molecule type" value="Genomic_DNA"/>
</dbReference>
<dbReference type="SMART" id="SM00831">
    <property type="entry name" value="Cation_ATPase_N"/>
    <property type="match status" value="1"/>
</dbReference>
<protein>
    <recommendedName>
        <fullName evidence="1">Cation-transporting P-type ATPase N-terminal domain-containing protein</fullName>
    </recommendedName>
</protein>
<dbReference type="PATRIC" id="fig|883092.3.peg.903"/>
<evidence type="ECO:0000313" key="3">
    <source>
        <dbReference type="Proteomes" id="UP000004722"/>
    </source>
</evidence>
<dbReference type="Proteomes" id="UP000004722">
    <property type="component" value="Unassembled WGS sequence"/>
</dbReference>
<evidence type="ECO:0000259" key="1">
    <source>
        <dbReference type="SMART" id="SM00831"/>
    </source>
</evidence>
<dbReference type="HOGENOM" id="CLU_2806987_0_0_9"/>
<organism evidence="2 3">
    <name type="scientific">Lactobacillus crispatus FB077-07</name>
    <dbReference type="NCBI Taxonomy" id="883092"/>
    <lineage>
        <taxon>Bacteria</taxon>
        <taxon>Bacillati</taxon>
        <taxon>Bacillota</taxon>
        <taxon>Bacilli</taxon>
        <taxon>Lactobacillales</taxon>
        <taxon>Lactobacillaceae</taxon>
        <taxon>Lactobacillus</taxon>
    </lineage>
</organism>
<dbReference type="InterPro" id="IPR004014">
    <property type="entry name" value="ATPase_P-typ_cation-transptr_N"/>
</dbReference>
<sequence length="67" mass="7581">MSKQEKTDLEKDDIQDVVKKLKVDPQKGLTSQEAQARLQKYGPNAITAKQEPMGLKFLKTLLVQLLI</sequence>
<feature type="domain" description="Cation-transporting P-type ATPase N-terminal" evidence="1">
    <location>
        <begin position="8"/>
        <end position="65"/>
    </location>
</feature>
<dbReference type="InterPro" id="IPR023298">
    <property type="entry name" value="ATPase_P-typ_TM_dom_sf"/>
</dbReference>
<comment type="caution">
    <text evidence="2">The sequence shown here is derived from an EMBL/GenBank/DDBJ whole genome shotgun (WGS) entry which is preliminary data.</text>
</comment>
<dbReference type="Pfam" id="PF00690">
    <property type="entry name" value="Cation_ATPase_N"/>
    <property type="match status" value="1"/>
</dbReference>
<dbReference type="RefSeq" id="WP_005729488.1">
    <property type="nucleotide sequence ID" value="NZ_JH932272.1"/>
</dbReference>
<reference evidence="2 3" key="1">
    <citation type="submission" date="2012-07" db="EMBL/GenBank/DDBJ databases">
        <title>The Genome Sequence of Lactobacillus crispatus FB077-07.</title>
        <authorList>
            <consortium name="The Broad Institute Genome Sequencing Platform"/>
            <person name="Earl A."/>
            <person name="Ward D."/>
            <person name="Feldgarden M."/>
            <person name="Gevers D."/>
            <person name="Saerens B."/>
            <person name="Vaneechoutte M."/>
            <person name="Walker B."/>
            <person name="Young S.K."/>
            <person name="Zeng Q."/>
            <person name="Gargeya S."/>
            <person name="Fitzgerald M."/>
            <person name="Haas B."/>
            <person name="Abouelleil A."/>
            <person name="Alvarado L."/>
            <person name="Arachchi H.M."/>
            <person name="Berlin A.M."/>
            <person name="Chapman S.B."/>
            <person name="Goldberg J."/>
            <person name="Griggs A."/>
            <person name="Gujja S."/>
            <person name="Hansen M."/>
            <person name="Howarth C."/>
            <person name="Imamovic A."/>
            <person name="Larimer J."/>
            <person name="McCowen C."/>
            <person name="Montmayeur A."/>
            <person name="Murphy C."/>
            <person name="Neiman D."/>
            <person name="Pearson M."/>
            <person name="Priest M."/>
            <person name="Roberts A."/>
            <person name="Saif S."/>
            <person name="Shea T."/>
            <person name="Sisk P."/>
            <person name="Sykes S."/>
            <person name="Wortman J."/>
            <person name="Nusbaum C."/>
            <person name="Birren B."/>
        </authorList>
    </citation>
    <scope>NUCLEOTIDE SEQUENCE [LARGE SCALE GENOMIC DNA]</scope>
    <source>
        <strain evidence="2 3">FB077-07</strain>
    </source>
</reference>
<proteinExistence type="predicted"/>
<evidence type="ECO:0000313" key="2">
    <source>
        <dbReference type="EMBL" id="EKB70421.1"/>
    </source>
</evidence>
<name>K1MSC1_9LACO</name>
<gene>
    <name evidence="2" type="ORF">HMPREF9249_00912</name>
</gene>
<dbReference type="SUPFAM" id="SSF81665">
    <property type="entry name" value="Calcium ATPase, transmembrane domain M"/>
    <property type="match status" value="1"/>
</dbReference>
<dbReference type="AlphaFoldDB" id="K1MSC1"/>